<dbReference type="InterPro" id="IPR011006">
    <property type="entry name" value="CheY-like_superfamily"/>
</dbReference>
<evidence type="ECO:0000259" key="6">
    <source>
        <dbReference type="PROSITE" id="PS50110"/>
    </source>
</evidence>
<dbReference type="PANTHER" id="PTHR37299:SF3">
    <property type="entry name" value="STAGE 0 SPORULATION PROTEIN A HOMOLOG"/>
    <property type="match status" value="1"/>
</dbReference>
<dbReference type="SMART" id="SM00448">
    <property type="entry name" value="REC"/>
    <property type="match status" value="1"/>
</dbReference>
<dbReference type="Proteomes" id="UP000236990">
    <property type="component" value="Unassembled WGS sequence"/>
</dbReference>
<feature type="domain" description="Response regulatory" evidence="6">
    <location>
        <begin position="3"/>
        <end position="127"/>
    </location>
</feature>
<proteinExistence type="predicted"/>
<keyword evidence="3" id="KW-0010">Activator</keyword>
<dbReference type="SMR" id="A0A2S3U774"/>
<dbReference type="Pfam" id="PF00072">
    <property type="entry name" value="Response_reg"/>
    <property type="match status" value="1"/>
</dbReference>
<dbReference type="Pfam" id="PF04397">
    <property type="entry name" value="LytTR"/>
    <property type="match status" value="1"/>
</dbReference>
<gene>
    <name evidence="8" type="ORF">S101258_01373</name>
</gene>
<dbReference type="SMART" id="SM00850">
    <property type="entry name" value="LytTR"/>
    <property type="match status" value="1"/>
</dbReference>
<evidence type="ECO:0000256" key="1">
    <source>
        <dbReference type="ARBA" id="ARBA00022490"/>
    </source>
</evidence>
<evidence type="ECO:0000256" key="2">
    <source>
        <dbReference type="ARBA" id="ARBA00023012"/>
    </source>
</evidence>
<dbReference type="SUPFAM" id="SSF52172">
    <property type="entry name" value="CheY-like"/>
    <property type="match status" value="1"/>
</dbReference>
<comment type="function">
    <text evidence="4">Required for high-level post-exponential phase expression of a series of secreted proteins.</text>
</comment>
<dbReference type="AlphaFoldDB" id="A0A2S3U774"/>
<dbReference type="InterPro" id="IPR001789">
    <property type="entry name" value="Sig_transdc_resp-reg_receiver"/>
</dbReference>
<dbReference type="GO" id="GO:0003677">
    <property type="term" value="F:DNA binding"/>
    <property type="evidence" value="ECO:0007669"/>
    <property type="project" value="InterPro"/>
</dbReference>
<dbReference type="GO" id="GO:0000156">
    <property type="term" value="F:phosphorelay response regulator activity"/>
    <property type="evidence" value="ECO:0007669"/>
    <property type="project" value="InterPro"/>
</dbReference>
<sequence>MISVYICEDDPKQLQQIRQIITKVIVDQQLDMSICLACQDPHELLDKVNAQQPQKAIYVLDIALNSDINGIQLASQIRDMGRRSKIIFITTHTELSLMVFQYQVEALDFILKDFPDSLYERFSKVLHVAQDRFQTDENDQDDYVQIKIGETVRSINVKSIIFFESSTSPHKIVVHLDDGELEYYGLLKDVPDLSPNFYRCHKSYVVNLKRIKSLDKHLRRLTMTNGEKVLCSAQANRYLAKWLAKKS</sequence>
<dbReference type="Gene3D" id="2.40.50.1020">
    <property type="entry name" value="LytTr DNA-binding domain"/>
    <property type="match status" value="1"/>
</dbReference>
<reference evidence="8 9" key="1">
    <citation type="submission" date="2017-06" db="EMBL/GenBank/DDBJ databases">
        <title>Genome sequence of Lactobacillus plantarum subsp. plantarum strain SRCM101258.</title>
        <authorList>
            <person name="Cho S.H."/>
        </authorList>
    </citation>
    <scope>NUCLEOTIDE SEQUENCE [LARGE SCALE GENOMIC DNA]</scope>
    <source>
        <strain evidence="8 9">SRCM101258</strain>
    </source>
</reference>
<dbReference type="InterPro" id="IPR046947">
    <property type="entry name" value="LytR-like"/>
</dbReference>
<organism evidence="8 9">
    <name type="scientific">Lactiplantibacillus plantarum subsp. plantarum</name>
    <dbReference type="NCBI Taxonomy" id="337330"/>
    <lineage>
        <taxon>Bacteria</taxon>
        <taxon>Bacillati</taxon>
        <taxon>Bacillota</taxon>
        <taxon>Bacilli</taxon>
        <taxon>Lactobacillales</taxon>
        <taxon>Lactobacillaceae</taxon>
        <taxon>Lactiplantibacillus</taxon>
    </lineage>
</organism>
<evidence type="ECO:0000256" key="5">
    <source>
        <dbReference type="PROSITE-ProRule" id="PRU00169"/>
    </source>
</evidence>
<protein>
    <submittedName>
        <fullName evidence="8">Accessory regulator protein</fullName>
    </submittedName>
</protein>
<evidence type="ECO:0000259" key="7">
    <source>
        <dbReference type="PROSITE" id="PS50930"/>
    </source>
</evidence>
<evidence type="ECO:0000313" key="9">
    <source>
        <dbReference type="Proteomes" id="UP000236990"/>
    </source>
</evidence>
<evidence type="ECO:0000256" key="4">
    <source>
        <dbReference type="ARBA" id="ARBA00037164"/>
    </source>
</evidence>
<dbReference type="PANTHER" id="PTHR37299">
    <property type="entry name" value="TRANSCRIPTIONAL REGULATOR-RELATED"/>
    <property type="match status" value="1"/>
</dbReference>
<evidence type="ECO:0000313" key="8">
    <source>
        <dbReference type="EMBL" id="POD85754.1"/>
    </source>
</evidence>
<feature type="modified residue" description="4-aspartylphosphate" evidence="5">
    <location>
        <position position="61"/>
    </location>
</feature>
<dbReference type="InterPro" id="IPR007492">
    <property type="entry name" value="LytTR_DNA-bd_dom"/>
</dbReference>
<dbReference type="PROSITE" id="PS50930">
    <property type="entry name" value="HTH_LYTTR"/>
    <property type="match status" value="1"/>
</dbReference>
<feature type="domain" description="HTH LytTR-type" evidence="7">
    <location>
        <begin position="144"/>
        <end position="247"/>
    </location>
</feature>
<keyword evidence="1" id="KW-0963">Cytoplasm</keyword>
<accession>A0A2S3U774</accession>
<comment type="caution">
    <text evidence="8">The sequence shown here is derived from an EMBL/GenBank/DDBJ whole genome shotgun (WGS) entry which is preliminary data.</text>
</comment>
<name>A0A2S3U774_LACPN</name>
<dbReference type="EMBL" id="NKCZ01000095">
    <property type="protein sequence ID" value="POD85754.1"/>
    <property type="molecule type" value="Genomic_DNA"/>
</dbReference>
<dbReference type="PROSITE" id="PS50110">
    <property type="entry name" value="RESPONSE_REGULATORY"/>
    <property type="match status" value="1"/>
</dbReference>
<dbReference type="Gene3D" id="3.40.50.2300">
    <property type="match status" value="1"/>
</dbReference>
<keyword evidence="5" id="KW-0597">Phosphoprotein</keyword>
<keyword evidence="2" id="KW-0902">Two-component regulatory system</keyword>
<dbReference type="RefSeq" id="WP_003646220.1">
    <property type="nucleotide sequence ID" value="NZ_CP094385.1"/>
</dbReference>
<evidence type="ECO:0000256" key="3">
    <source>
        <dbReference type="ARBA" id="ARBA00023159"/>
    </source>
</evidence>